<evidence type="ECO:0000256" key="3">
    <source>
        <dbReference type="ARBA" id="ARBA00023163"/>
    </source>
</evidence>
<dbReference type="KEGG" id="mbas:ALGA_3302"/>
<dbReference type="GO" id="GO:0003700">
    <property type="term" value="F:DNA-binding transcription factor activity"/>
    <property type="evidence" value="ECO:0007669"/>
    <property type="project" value="InterPro"/>
</dbReference>
<dbReference type="SUPFAM" id="SSF46785">
    <property type="entry name" value="Winged helix' DNA-binding domain"/>
    <property type="match status" value="1"/>
</dbReference>
<dbReference type="PANTHER" id="PTHR43537">
    <property type="entry name" value="TRANSCRIPTIONAL REGULATOR, GNTR FAMILY"/>
    <property type="match status" value="1"/>
</dbReference>
<keyword evidence="4" id="KW-0175">Coiled coil</keyword>
<dbReference type="CDD" id="cd07377">
    <property type="entry name" value="WHTH_GntR"/>
    <property type="match status" value="1"/>
</dbReference>
<dbReference type="GO" id="GO:0003677">
    <property type="term" value="F:DNA binding"/>
    <property type="evidence" value="ECO:0007669"/>
    <property type="project" value="UniProtKB-KW"/>
</dbReference>
<dbReference type="Proteomes" id="UP000218267">
    <property type="component" value="Chromosome"/>
</dbReference>
<dbReference type="Gene3D" id="1.20.120.530">
    <property type="entry name" value="GntR ligand-binding domain-like"/>
    <property type="match status" value="1"/>
</dbReference>
<dbReference type="AlphaFoldDB" id="A0A1Y1CNS0"/>
<dbReference type="Pfam" id="PF07729">
    <property type="entry name" value="FCD"/>
    <property type="match status" value="1"/>
</dbReference>
<dbReference type="PANTHER" id="PTHR43537:SF5">
    <property type="entry name" value="UXU OPERON TRANSCRIPTIONAL REGULATOR"/>
    <property type="match status" value="1"/>
</dbReference>
<dbReference type="InterPro" id="IPR011711">
    <property type="entry name" value="GntR_C"/>
</dbReference>
<dbReference type="SMART" id="SM00895">
    <property type="entry name" value="FCD"/>
    <property type="match status" value="1"/>
</dbReference>
<evidence type="ECO:0000313" key="7">
    <source>
        <dbReference type="Proteomes" id="UP000218267"/>
    </source>
</evidence>
<evidence type="ECO:0000256" key="1">
    <source>
        <dbReference type="ARBA" id="ARBA00023015"/>
    </source>
</evidence>
<evidence type="ECO:0000313" key="6">
    <source>
        <dbReference type="EMBL" id="BAX81602.1"/>
    </source>
</evidence>
<dbReference type="Gene3D" id="1.10.10.10">
    <property type="entry name" value="Winged helix-like DNA-binding domain superfamily/Winged helix DNA-binding domain"/>
    <property type="match status" value="1"/>
</dbReference>
<gene>
    <name evidence="6" type="ORF">ALGA_3302</name>
</gene>
<dbReference type="SMART" id="SM00345">
    <property type="entry name" value="HTH_GNTR"/>
    <property type="match status" value="1"/>
</dbReference>
<name>A0A1Y1CNS0_9BACT</name>
<evidence type="ECO:0000256" key="4">
    <source>
        <dbReference type="SAM" id="Coils"/>
    </source>
</evidence>
<keyword evidence="7" id="KW-1185">Reference proteome</keyword>
<feature type="domain" description="HTH gntR-type" evidence="5">
    <location>
        <begin position="13"/>
        <end position="81"/>
    </location>
</feature>
<dbReference type="OrthoDB" id="9799482at2"/>
<dbReference type="InterPro" id="IPR000524">
    <property type="entry name" value="Tscrpt_reg_HTH_GntR"/>
</dbReference>
<dbReference type="Pfam" id="PF00392">
    <property type="entry name" value="GntR"/>
    <property type="match status" value="1"/>
</dbReference>
<keyword evidence="1" id="KW-0805">Transcription regulation</keyword>
<proteinExistence type="predicted"/>
<organism evidence="6 7">
    <name type="scientific">Labilibaculum antarcticum</name>
    <dbReference type="NCBI Taxonomy" id="1717717"/>
    <lineage>
        <taxon>Bacteria</taxon>
        <taxon>Pseudomonadati</taxon>
        <taxon>Bacteroidota</taxon>
        <taxon>Bacteroidia</taxon>
        <taxon>Marinilabiliales</taxon>
        <taxon>Marinifilaceae</taxon>
        <taxon>Labilibaculum</taxon>
    </lineage>
</organism>
<dbReference type="PRINTS" id="PR00035">
    <property type="entry name" value="HTHGNTR"/>
</dbReference>
<reference evidence="7" key="2">
    <citation type="journal article" date="2020" name="Antonie Van Leeuwenhoek">
        <title>Labilibaculum antarcticum sp. nov., a novel facultative anaerobic, psychrotorelant bacterium isolated from marine sediment of Antarctica.</title>
        <authorList>
            <person name="Watanabe M."/>
            <person name="Kojima H."/>
            <person name="Fukui M."/>
        </authorList>
    </citation>
    <scope>NUCLEOTIDE SEQUENCE [LARGE SCALE GENOMIC DNA]</scope>
    <source>
        <strain evidence="7">SPP2</strain>
    </source>
</reference>
<protein>
    <submittedName>
        <fullName evidence="6">GntR family transcriptional regulator</fullName>
    </submittedName>
</protein>
<dbReference type="EMBL" id="AP018042">
    <property type="protein sequence ID" value="BAX81602.1"/>
    <property type="molecule type" value="Genomic_DNA"/>
</dbReference>
<dbReference type="PROSITE" id="PS50949">
    <property type="entry name" value="HTH_GNTR"/>
    <property type="match status" value="1"/>
</dbReference>
<dbReference type="RefSeq" id="WP_096431161.1">
    <property type="nucleotide sequence ID" value="NZ_AP018042.1"/>
</dbReference>
<sequence>MGILESFKTIEVESPVDKIIRQIRDLIIAGYLKAGDKLPSERKLSEKFGIGRTHIRNAIKKLEFYGILTANPQSGVIVNGADMVAMIGLITNVMKIESPDFFSLVETRCFMEVFSVQQAAVRRTENDILKLREALANFEEKVMNNLPAEQEDFIFHLKIVEACHNSVIKALMLIVLPDILEIYRREKVCVKEEAEKSLNEHQNILEAIVNQDSDVATDYMNEHLKDVLEFSKRKLNL</sequence>
<evidence type="ECO:0000256" key="2">
    <source>
        <dbReference type="ARBA" id="ARBA00023125"/>
    </source>
</evidence>
<reference evidence="6 7" key="1">
    <citation type="journal article" date="2018" name="Mar. Genomics">
        <title>Complete genome sequence of Marinifilaceae bacterium strain SPP2, isolated from the Antarctic marine sediment.</title>
        <authorList>
            <person name="Watanabe M."/>
            <person name="Kojima H."/>
            <person name="Fukui M."/>
        </authorList>
    </citation>
    <scope>NUCLEOTIDE SEQUENCE [LARGE SCALE GENOMIC DNA]</scope>
    <source>
        <strain evidence="6 7">SPP2</strain>
    </source>
</reference>
<evidence type="ECO:0000259" key="5">
    <source>
        <dbReference type="PROSITE" id="PS50949"/>
    </source>
</evidence>
<dbReference type="SUPFAM" id="SSF48008">
    <property type="entry name" value="GntR ligand-binding domain-like"/>
    <property type="match status" value="1"/>
</dbReference>
<dbReference type="InterPro" id="IPR036388">
    <property type="entry name" value="WH-like_DNA-bd_sf"/>
</dbReference>
<keyword evidence="2" id="KW-0238">DNA-binding</keyword>
<accession>A0A1Y1CNS0</accession>
<feature type="coiled-coil region" evidence="4">
    <location>
        <begin position="180"/>
        <end position="211"/>
    </location>
</feature>
<keyword evidence="3" id="KW-0804">Transcription</keyword>
<dbReference type="InterPro" id="IPR036390">
    <property type="entry name" value="WH_DNA-bd_sf"/>
</dbReference>
<dbReference type="InterPro" id="IPR008920">
    <property type="entry name" value="TF_FadR/GntR_C"/>
</dbReference>